<evidence type="ECO:0000313" key="2">
    <source>
        <dbReference type="EMBL" id="KAG1787060.1"/>
    </source>
</evidence>
<feature type="compositionally biased region" description="Basic residues" evidence="1">
    <location>
        <begin position="115"/>
        <end position="125"/>
    </location>
</feature>
<dbReference type="OrthoDB" id="3271227at2759"/>
<dbReference type="RefSeq" id="XP_041154434.1">
    <property type="nucleotide sequence ID" value="XM_041309467.1"/>
</dbReference>
<organism evidence="2 3">
    <name type="scientific">Suillus plorans</name>
    <dbReference type="NCBI Taxonomy" id="116603"/>
    <lineage>
        <taxon>Eukaryota</taxon>
        <taxon>Fungi</taxon>
        <taxon>Dikarya</taxon>
        <taxon>Basidiomycota</taxon>
        <taxon>Agaricomycotina</taxon>
        <taxon>Agaricomycetes</taxon>
        <taxon>Agaricomycetidae</taxon>
        <taxon>Boletales</taxon>
        <taxon>Suillineae</taxon>
        <taxon>Suillaceae</taxon>
        <taxon>Suillus</taxon>
    </lineage>
</organism>
<dbReference type="EMBL" id="JABBWE010000084">
    <property type="protein sequence ID" value="KAG1787060.1"/>
    <property type="molecule type" value="Genomic_DNA"/>
</dbReference>
<gene>
    <name evidence="2" type="ORF">HD556DRAFT_1530665</name>
</gene>
<protein>
    <submittedName>
        <fullName evidence="2">Uncharacterized protein</fullName>
    </submittedName>
</protein>
<evidence type="ECO:0000313" key="3">
    <source>
        <dbReference type="Proteomes" id="UP000719766"/>
    </source>
</evidence>
<proteinExistence type="predicted"/>
<feature type="region of interest" description="Disordered" evidence="1">
    <location>
        <begin position="39"/>
        <end position="127"/>
    </location>
</feature>
<comment type="caution">
    <text evidence="2">The sequence shown here is derived from an EMBL/GenBank/DDBJ whole genome shotgun (WGS) entry which is preliminary data.</text>
</comment>
<feature type="compositionally biased region" description="Basic and acidic residues" evidence="1">
    <location>
        <begin position="58"/>
        <end position="74"/>
    </location>
</feature>
<reference evidence="2" key="1">
    <citation type="journal article" date="2020" name="New Phytol.">
        <title>Comparative genomics reveals dynamic genome evolution in host specialist ectomycorrhizal fungi.</title>
        <authorList>
            <person name="Lofgren L.A."/>
            <person name="Nguyen N.H."/>
            <person name="Vilgalys R."/>
            <person name="Ruytinx J."/>
            <person name="Liao H.L."/>
            <person name="Branco S."/>
            <person name="Kuo A."/>
            <person name="LaButti K."/>
            <person name="Lipzen A."/>
            <person name="Andreopoulos W."/>
            <person name="Pangilinan J."/>
            <person name="Riley R."/>
            <person name="Hundley H."/>
            <person name="Na H."/>
            <person name="Barry K."/>
            <person name="Grigoriev I.V."/>
            <person name="Stajich J.E."/>
            <person name="Kennedy P.G."/>
        </authorList>
    </citation>
    <scope>NUCLEOTIDE SEQUENCE</scope>
    <source>
        <strain evidence="2">S12</strain>
    </source>
</reference>
<keyword evidence="3" id="KW-1185">Reference proteome</keyword>
<name>A0A9P7ADF6_9AGAM</name>
<dbReference type="AlphaFoldDB" id="A0A9P7ADF6"/>
<evidence type="ECO:0000256" key="1">
    <source>
        <dbReference type="SAM" id="MobiDB-lite"/>
    </source>
</evidence>
<accession>A0A9P7ADF6</accession>
<dbReference type="Proteomes" id="UP000719766">
    <property type="component" value="Unassembled WGS sequence"/>
</dbReference>
<feature type="compositionally biased region" description="Acidic residues" evidence="1">
    <location>
        <begin position="84"/>
        <end position="94"/>
    </location>
</feature>
<sequence length="227" mass="24527">MDGEEMDVDVPDTLSSSIIAPPLFSAQLSPAVLEIDNSHTLENENGDADIVAASKGRKQADRVQPDDLVHKSPTDEPAAGNNCLEDDDFVEEEEPKLTSKKKALSKPTSAATSKSKSKAKEKRFSRKVDMRTTITTTTLLVRGPITNLCSIKQRMLDSCTIAGAGACISVRGPSLSPFGTTSDTSRHGLILILLCPDMSTVDFFKFLRLHRGTGSQPKNHGLHSTVY</sequence>
<dbReference type="GeneID" id="64603231"/>
<feature type="compositionally biased region" description="Low complexity" evidence="1">
    <location>
        <begin position="105"/>
        <end position="114"/>
    </location>
</feature>